<gene>
    <name evidence="2" type="ORF">LCGC14_1684940</name>
</gene>
<protein>
    <submittedName>
        <fullName evidence="2">Uncharacterized protein</fullName>
    </submittedName>
</protein>
<accession>A0A0F9K331</accession>
<dbReference type="AlphaFoldDB" id="A0A0F9K331"/>
<comment type="caution">
    <text evidence="2">The sequence shown here is derived from an EMBL/GenBank/DDBJ whole genome shotgun (WGS) entry which is preliminary data.</text>
</comment>
<sequence length="132" mass="15348">MRLFLLLIFCFSSIFAYADTVMVQVRFRVETAHGQYNDALYFTQERYATLGKTIMEEVDIEGVPTMVDTALKQEDIDTLKQERVDNWIYTLENPPPYVEPTLEELQSMKTELMLEVEELNNKIAILSAEVIE</sequence>
<keyword evidence="1" id="KW-0175">Coiled coil</keyword>
<evidence type="ECO:0000313" key="2">
    <source>
        <dbReference type="EMBL" id="KKM16528.1"/>
    </source>
</evidence>
<reference evidence="2" key="1">
    <citation type="journal article" date="2015" name="Nature">
        <title>Complex archaea that bridge the gap between prokaryotes and eukaryotes.</title>
        <authorList>
            <person name="Spang A."/>
            <person name="Saw J.H."/>
            <person name="Jorgensen S.L."/>
            <person name="Zaremba-Niedzwiedzka K."/>
            <person name="Martijn J."/>
            <person name="Lind A.E."/>
            <person name="van Eijk R."/>
            <person name="Schleper C."/>
            <person name="Guy L."/>
            <person name="Ettema T.J."/>
        </authorList>
    </citation>
    <scope>NUCLEOTIDE SEQUENCE</scope>
</reference>
<feature type="coiled-coil region" evidence="1">
    <location>
        <begin position="102"/>
        <end position="129"/>
    </location>
</feature>
<organism evidence="2">
    <name type="scientific">marine sediment metagenome</name>
    <dbReference type="NCBI Taxonomy" id="412755"/>
    <lineage>
        <taxon>unclassified sequences</taxon>
        <taxon>metagenomes</taxon>
        <taxon>ecological metagenomes</taxon>
    </lineage>
</organism>
<proteinExistence type="predicted"/>
<evidence type="ECO:0000256" key="1">
    <source>
        <dbReference type="SAM" id="Coils"/>
    </source>
</evidence>
<name>A0A0F9K331_9ZZZZ</name>
<dbReference type="EMBL" id="LAZR01014654">
    <property type="protein sequence ID" value="KKM16528.1"/>
    <property type="molecule type" value="Genomic_DNA"/>
</dbReference>